<dbReference type="PANTHER" id="PTHR30336:SF4">
    <property type="entry name" value="ENVELOPE BIOGENESIS FACTOR ELYC"/>
    <property type="match status" value="1"/>
</dbReference>
<dbReference type="InterPro" id="IPR022038">
    <property type="entry name" value="Ig-like_bact"/>
</dbReference>
<dbReference type="CDD" id="cd06259">
    <property type="entry name" value="YdcF-like"/>
    <property type="match status" value="1"/>
</dbReference>
<dbReference type="PROSITE" id="PS51318">
    <property type="entry name" value="TAT"/>
    <property type="match status" value="1"/>
</dbReference>
<dbReference type="Gene3D" id="2.60.40.3630">
    <property type="match status" value="1"/>
</dbReference>
<sequence length="1021" mass="106130">MTLHRNSRRAPLIALALATALLPGVISAPVSSAASAATIAQTEAKIVEFQRIGLLDDVEDQLAELKKLDPAEGKAYADATHIWNDSLSNFTVQGSTDATNQAGIPDGLPNDPSHVFVVLGHVLNKDGTPQQQLLDRVAVAKTAAAKYPLARIMVTGGYGASGQTITTEGEVMHDLLVASGIPESRIIVENASFDTPNNATMSMDKLYDPDVVGTTPVKSVSLITASWHMRRGTVLYQFASRLHQVRNGDDHLIEVKAGAACMTSACQNTGYVEPPGYPNASERNLIAQNVAKLSGEAVGGSDGNGGALAEFRTGSNGLRRAIAKFVYLQREGFDGNPTTTRSNVLDVRRAIAELGDISGVYGREFGALQGVWDKALSSTTVNSSIPSTGIPSSGHAFVVLGADGGSGTATTGRLDLAKAALTQYPNSIAVVAGNQAEINAGYQGLVSRGIDASRIVRTQVATNAQTGAFQTVNMLYSLGNISSYTLITSGDYVRRPTVLFTVADILRRNAWGATNRIEMLGHIAESVSGRNADQSLPDSSKRSQIVDNVDDLFDISSSELASWTNPAPSLSTLDGLTATAPTKTEYLVGDDIDATGFTVSATLSNGTDRAIDITDIATVKMPSTEVAGNVSIDASYMYRGATKSVSLPIVVRAADVTALTSIMDEGSAVPTANYTEASYAALAQALTNAQTVAADVASTPEQVARATAAVRDAIDGLELLRPTATITISQPHADGSYYIGTTASVDATAPTAARYITSIEYSLGGAWLPYTGKIVLPQGNVTLSARATDSSGSVSEIAVRELTVVKKQDTGGGDNPGGGGNTSSPSAVKLSAAVTSSRYGAGSTATIVALAAGVSVNTGTVFVTENGKTLGSARIASGIATVKLPRTLAVGRHTVTVAFEPSSGSDLVASSQRKAASFVITKVSPAKITAKRTSGKAKTSKRIKVRVRISTVAGAPATGKVTLRLGGKVVGKSALRKVGGFYQATIKTKKLRSKGKIRVTYSGNSTYSKRSVTTKVEVKRG</sequence>
<dbReference type="InterPro" id="IPR003848">
    <property type="entry name" value="DUF218"/>
</dbReference>
<dbReference type="InterPro" id="IPR051599">
    <property type="entry name" value="Cell_Envelope_Assoc"/>
</dbReference>
<dbReference type="EMBL" id="VFNV01000001">
    <property type="protein sequence ID" value="TQK75580.1"/>
    <property type="molecule type" value="Genomic_DNA"/>
</dbReference>
<comment type="caution">
    <text evidence="5">The sequence shown here is derived from an EMBL/GenBank/DDBJ whole genome shotgun (WGS) entry which is preliminary data.</text>
</comment>
<evidence type="ECO:0000256" key="2">
    <source>
        <dbReference type="SAM" id="SignalP"/>
    </source>
</evidence>
<dbReference type="GO" id="GO:0005886">
    <property type="term" value="C:plasma membrane"/>
    <property type="evidence" value="ECO:0007669"/>
    <property type="project" value="TreeGrafter"/>
</dbReference>
<reference evidence="5 6" key="1">
    <citation type="submission" date="2019-06" db="EMBL/GenBank/DDBJ databases">
        <title>Sequencing the genomes of 1000 actinobacteria strains.</title>
        <authorList>
            <person name="Klenk H.-P."/>
        </authorList>
    </citation>
    <scope>NUCLEOTIDE SEQUENCE [LARGE SCALE GENOMIC DNA]</scope>
    <source>
        <strain evidence="5 6">DSM 10596</strain>
    </source>
</reference>
<dbReference type="Gene3D" id="3.40.50.620">
    <property type="entry name" value="HUPs"/>
    <property type="match status" value="1"/>
</dbReference>
<feature type="chain" id="PRO_5039274901" evidence="2">
    <location>
        <begin position="37"/>
        <end position="1021"/>
    </location>
</feature>
<dbReference type="PANTHER" id="PTHR30336">
    <property type="entry name" value="INNER MEMBRANE PROTEIN, PROBABLE PERMEASE"/>
    <property type="match status" value="1"/>
</dbReference>
<feature type="signal peptide" evidence="2">
    <location>
        <begin position="1"/>
        <end position="36"/>
    </location>
</feature>
<feature type="domain" description="DUF218" evidence="3">
    <location>
        <begin position="115"/>
        <end position="237"/>
    </location>
</feature>
<name>A0A542SLS9_9MICO</name>
<proteinExistence type="predicted"/>
<organism evidence="5 6">
    <name type="scientific">Rarobacter incanus</name>
    <dbReference type="NCBI Taxonomy" id="153494"/>
    <lineage>
        <taxon>Bacteria</taxon>
        <taxon>Bacillati</taxon>
        <taxon>Actinomycetota</taxon>
        <taxon>Actinomycetes</taxon>
        <taxon>Micrococcales</taxon>
        <taxon>Rarobacteraceae</taxon>
        <taxon>Rarobacter</taxon>
    </lineage>
</organism>
<evidence type="ECO:0000256" key="1">
    <source>
        <dbReference type="SAM" id="MobiDB-lite"/>
    </source>
</evidence>
<evidence type="ECO:0000313" key="6">
    <source>
        <dbReference type="Proteomes" id="UP000316181"/>
    </source>
</evidence>
<evidence type="ECO:0000313" key="5">
    <source>
        <dbReference type="EMBL" id="TQK75580.1"/>
    </source>
</evidence>
<dbReference type="Gene3D" id="1.20.1270.90">
    <property type="entry name" value="AF1782-like"/>
    <property type="match status" value="1"/>
</dbReference>
<dbReference type="RefSeq" id="WP_142110970.1">
    <property type="nucleotide sequence ID" value="NZ_BAAATB010000003.1"/>
</dbReference>
<dbReference type="InterPro" id="IPR006311">
    <property type="entry name" value="TAT_signal"/>
</dbReference>
<dbReference type="OrthoDB" id="9782395at2"/>
<dbReference type="Pfam" id="PF02698">
    <property type="entry name" value="DUF218"/>
    <property type="match status" value="1"/>
</dbReference>
<dbReference type="AlphaFoldDB" id="A0A542SLS9"/>
<feature type="region of interest" description="Disordered" evidence="1">
    <location>
        <begin position="806"/>
        <end position="826"/>
    </location>
</feature>
<keyword evidence="2" id="KW-0732">Signal</keyword>
<feature type="domain" description="Ig-like" evidence="4">
    <location>
        <begin position="580"/>
        <end position="644"/>
    </location>
</feature>
<dbReference type="GO" id="GO:0043164">
    <property type="term" value="P:Gram-negative-bacterium-type cell wall biogenesis"/>
    <property type="evidence" value="ECO:0007669"/>
    <property type="project" value="TreeGrafter"/>
</dbReference>
<accession>A0A542SLS9</accession>
<dbReference type="Pfam" id="PF07523">
    <property type="entry name" value="Big_3"/>
    <property type="match status" value="1"/>
</dbReference>
<feature type="compositionally biased region" description="Gly residues" evidence="1">
    <location>
        <begin position="810"/>
        <end position="821"/>
    </location>
</feature>
<dbReference type="Proteomes" id="UP000316181">
    <property type="component" value="Unassembled WGS sequence"/>
</dbReference>
<evidence type="ECO:0000259" key="3">
    <source>
        <dbReference type="Pfam" id="PF02698"/>
    </source>
</evidence>
<gene>
    <name evidence="5" type="ORF">FB389_0210</name>
</gene>
<dbReference type="InterPro" id="IPR014729">
    <property type="entry name" value="Rossmann-like_a/b/a_fold"/>
</dbReference>
<keyword evidence="6" id="KW-1185">Reference proteome</keyword>
<evidence type="ECO:0000259" key="4">
    <source>
        <dbReference type="Pfam" id="PF07523"/>
    </source>
</evidence>
<dbReference type="GO" id="GO:0000270">
    <property type="term" value="P:peptidoglycan metabolic process"/>
    <property type="evidence" value="ECO:0007669"/>
    <property type="project" value="TreeGrafter"/>
</dbReference>
<protein>
    <submittedName>
        <fullName evidence="5">Ig-like protein group 3</fullName>
    </submittedName>
</protein>